<keyword evidence="2" id="KW-1185">Reference proteome</keyword>
<name>A0A8T0E5J6_ARGBR</name>
<comment type="caution">
    <text evidence="1">The sequence shown here is derived from an EMBL/GenBank/DDBJ whole genome shotgun (WGS) entry which is preliminary data.</text>
</comment>
<reference evidence="1" key="1">
    <citation type="journal article" date="2020" name="bioRxiv">
        <title>Chromosome-level reference genome of the European wasp spider Argiope bruennichi: a resource for studies on range expansion and evolutionary adaptation.</title>
        <authorList>
            <person name="Sheffer M.M."/>
            <person name="Hoppe A."/>
            <person name="Krehenwinkel H."/>
            <person name="Uhl G."/>
            <person name="Kuss A.W."/>
            <person name="Jensen L."/>
            <person name="Jensen C."/>
            <person name="Gillespie R.G."/>
            <person name="Hoff K.J."/>
            <person name="Prost S."/>
        </authorList>
    </citation>
    <scope>NUCLEOTIDE SEQUENCE</scope>
</reference>
<dbReference type="EMBL" id="JABXBU010002230">
    <property type="protein sequence ID" value="KAF8767109.1"/>
    <property type="molecule type" value="Genomic_DNA"/>
</dbReference>
<dbReference type="AlphaFoldDB" id="A0A8T0E5J6"/>
<reference evidence="1" key="2">
    <citation type="submission" date="2020-06" db="EMBL/GenBank/DDBJ databases">
        <authorList>
            <person name="Sheffer M."/>
        </authorList>
    </citation>
    <scope>NUCLEOTIDE SEQUENCE</scope>
</reference>
<sequence>MIEWSTLSASIRIVKLSSPSMATKRTWSSKSDDQALSDLSSLLVLPNLKRAYHSLHRVSLIVSSPKRCFPSFLKVRRALEVKLLVPDEFLFYSFFVDFESRWKGICDVTAVTFYLPTHGRQMLRHRCDVTI</sequence>
<evidence type="ECO:0000313" key="2">
    <source>
        <dbReference type="Proteomes" id="UP000807504"/>
    </source>
</evidence>
<dbReference type="Proteomes" id="UP000807504">
    <property type="component" value="Unassembled WGS sequence"/>
</dbReference>
<evidence type="ECO:0000313" key="1">
    <source>
        <dbReference type="EMBL" id="KAF8767109.1"/>
    </source>
</evidence>
<gene>
    <name evidence="1" type="ORF">HNY73_020102</name>
</gene>
<accession>A0A8T0E5J6</accession>
<proteinExistence type="predicted"/>
<protein>
    <submittedName>
        <fullName evidence="1">Uncharacterized protein</fullName>
    </submittedName>
</protein>
<organism evidence="1 2">
    <name type="scientific">Argiope bruennichi</name>
    <name type="common">Wasp spider</name>
    <name type="synonym">Aranea bruennichi</name>
    <dbReference type="NCBI Taxonomy" id="94029"/>
    <lineage>
        <taxon>Eukaryota</taxon>
        <taxon>Metazoa</taxon>
        <taxon>Ecdysozoa</taxon>
        <taxon>Arthropoda</taxon>
        <taxon>Chelicerata</taxon>
        <taxon>Arachnida</taxon>
        <taxon>Araneae</taxon>
        <taxon>Araneomorphae</taxon>
        <taxon>Entelegynae</taxon>
        <taxon>Araneoidea</taxon>
        <taxon>Araneidae</taxon>
        <taxon>Argiope</taxon>
    </lineage>
</organism>